<dbReference type="GeneTree" id="ENSGT00940000159764"/>
<dbReference type="SUPFAM" id="SSF47031">
    <property type="entry name" value="Second domain of FERM"/>
    <property type="match status" value="1"/>
</dbReference>
<feature type="region of interest" description="Disordered" evidence="1">
    <location>
        <begin position="866"/>
        <end position="892"/>
    </location>
</feature>
<dbReference type="Pfam" id="PF00169">
    <property type="entry name" value="PH"/>
    <property type="match status" value="1"/>
</dbReference>
<dbReference type="InterPro" id="IPR035963">
    <property type="entry name" value="FERM_2"/>
</dbReference>
<proteinExistence type="predicted"/>
<protein>
    <submittedName>
        <fullName evidence="6">Pleckstrin homology, MyTH4 and FERM domain containing H3</fullName>
    </submittedName>
</protein>
<dbReference type="InterPro" id="IPR011993">
    <property type="entry name" value="PH-like_dom_sf"/>
</dbReference>
<gene>
    <name evidence="6" type="primary">PLEKHH3</name>
</gene>
<dbReference type="InterPro" id="IPR019748">
    <property type="entry name" value="FERM_central"/>
</dbReference>
<dbReference type="Pfam" id="PF00373">
    <property type="entry name" value="FERM_M"/>
    <property type="match status" value="1"/>
</dbReference>
<dbReference type="PANTHER" id="PTHR46049:SF5">
    <property type="entry name" value="PLECKSTRIN HOMOLOGY DOMAIN-CONTAINING FAMILY H MEMBER 3"/>
    <property type="match status" value="1"/>
</dbReference>
<dbReference type="SMART" id="SM00233">
    <property type="entry name" value="PH"/>
    <property type="match status" value="1"/>
</dbReference>
<evidence type="ECO:0000259" key="4">
    <source>
        <dbReference type="PROSITE" id="PS50200"/>
    </source>
</evidence>
<dbReference type="PROSITE" id="PS50057">
    <property type="entry name" value="FERM_3"/>
    <property type="match status" value="1"/>
</dbReference>
<dbReference type="Proteomes" id="UP000694426">
    <property type="component" value="Unplaced"/>
</dbReference>
<dbReference type="Ensembl" id="ENSABRT00000020939.1">
    <property type="protein sequence ID" value="ENSABRP00000014670.1"/>
    <property type="gene ID" value="ENSABRG00000012943.1"/>
</dbReference>
<dbReference type="Pfam" id="PF00784">
    <property type="entry name" value="MyTH4"/>
    <property type="match status" value="1"/>
</dbReference>
<sequence>MLRAQGDGVLGHRGLLAPRPPSADTAASIPSSLFIFRIPWQGRDCKQLIFSQGHLHPMALPRSHRRVAGCPVPPGGRGSPLLWHRWPRLLGAWQAPAGTRAQPYDVPRSLLVSEEMRSLIVEKGPGPVEEDPDALVKGWLQREVRGGVKTPWIRPRKYWFVLTPDSLDYYSSNEKGAKRLGSLVLTSLCSVLWPDKQTYKETGYWSVTVFGRKHCYRLYSEHLNEAVRWVCAVQKVIDSKAPVQTPTQLLMRDVEEHCGSPEVLEQIYRCNPILRYTSSPLYAPLLPFPYGSLDQSAPGPRSYTTLRDEAVKLFNSLQQLESQRDPVPLIQGILQTCLDLPPLVDEIYCQLVKQTTEPPAPGGPGDLHYWQLLTCMSCTFLPSPPVLRFLRFHLDRTESRFPASEMAKYACFIREALGKTRGRECVPSLEEILVLMRRQEMVCTVHCPGAAACSVAISSHTTAEEVARELVSRLGLSQSPNLFALYEQSRLREQPVGSSTLLADVLTSLAGEEREQDAPCRLCFKHYGFLDTDNVPRDSLEFALLFEQAHEMVLRGYVPTSEETLQTLAALRLQSLNSDFSTHAPFPRLEELFPPHVLHARLPAPRPDPPPKCRGARLRAGLLAGGLWGHSLAKQRAERDQRLRGRLREEGASTMAAIVEKWKLLQGMGRPEAMAAYVALVREWPGFGSTLFDVDLRASPVGAGPQRLWLGIGAKAVSLYRPGEPEPLDSFCYGRISSFGASDSSTFRLSVEDRDLLFETSQVRAIRPSVPPSARLSLRPPVCPSVRPLSPSGAVPCQGSSGDPSRKACVCVCSHCGDSGCGQAARRGAKGGRSRAEPCMGAAVGPSRPPLHGALTAPACPRRCSRGAWPRGTRRSAAARSPGSCPARRSCP</sequence>
<evidence type="ECO:0000313" key="7">
    <source>
        <dbReference type="Proteomes" id="UP000694426"/>
    </source>
</evidence>
<dbReference type="PROSITE" id="PS51016">
    <property type="entry name" value="MYTH4"/>
    <property type="match status" value="1"/>
</dbReference>
<dbReference type="InterPro" id="IPR000857">
    <property type="entry name" value="MyTH4_dom"/>
</dbReference>
<evidence type="ECO:0000259" key="5">
    <source>
        <dbReference type="PROSITE" id="PS51016"/>
    </source>
</evidence>
<dbReference type="Pfam" id="PF21989">
    <property type="entry name" value="RA_2"/>
    <property type="match status" value="1"/>
</dbReference>
<dbReference type="GO" id="GO:0007165">
    <property type="term" value="P:signal transduction"/>
    <property type="evidence" value="ECO:0007669"/>
    <property type="project" value="InterPro"/>
</dbReference>
<dbReference type="Gene3D" id="1.25.40.530">
    <property type="entry name" value="MyTH4 domain"/>
    <property type="match status" value="1"/>
</dbReference>
<evidence type="ECO:0000313" key="6">
    <source>
        <dbReference type="Ensembl" id="ENSABRP00000014670.1"/>
    </source>
</evidence>
<dbReference type="GO" id="GO:0005856">
    <property type="term" value="C:cytoskeleton"/>
    <property type="evidence" value="ECO:0007669"/>
    <property type="project" value="InterPro"/>
</dbReference>
<dbReference type="CDD" id="cd14473">
    <property type="entry name" value="FERM_B-lobe"/>
    <property type="match status" value="1"/>
</dbReference>
<dbReference type="InterPro" id="IPR019749">
    <property type="entry name" value="Band_41_domain"/>
</dbReference>
<dbReference type="InterPro" id="IPR051724">
    <property type="entry name" value="Actin_motor_Myosin"/>
</dbReference>
<organism evidence="6 7">
    <name type="scientific">Anser brachyrhynchus</name>
    <name type="common">Pink-footed goose</name>
    <dbReference type="NCBI Taxonomy" id="132585"/>
    <lineage>
        <taxon>Eukaryota</taxon>
        <taxon>Metazoa</taxon>
        <taxon>Chordata</taxon>
        <taxon>Craniata</taxon>
        <taxon>Vertebrata</taxon>
        <taxon>Euteleostomi</taxon>
        <taxon>Archelosauria</taxon>
        <taxon>Archosauria</taxon>
        <taxon>Dinosauria</taxon>
        <taxon>Saurischia</taxon>
        <taxon>Theropoda</taxon>
        <taxon>Coelurosauria</taxon>
        <taxon>Aves</taxon>
        <taxon>Neognathae</taxon>
        <taxon>Galloanserae</taxon>
        <taxon>Anseriformes</taxon>
        <taxon>Anatidae</taxon>
        <taxon>Anserinae</taxon>
        <taxon>Anser</taxon>
    </lineage>
</organism>
<feature type="domain" description="PH" evidence="2">
    <location>
        <begin position="133"/>
        <end position="238"/>
    </location>
</feature>
<feature type="region of interest" description="Disordered" evidence="1">
    <location>
        <begin position="1"/>
        <end position="23"/>
    </location>
</feature>
<dbReference type="AlphaFoldDB" id="A0A8B9C7Q4"/>
<reference evidence="6" key="2">
    <citation type="submission" date="2025-09" db="UniProtKB">
        <authorList>
            <consortium name="Ensembl"/>
        </authorList>
    </citation>
    <scope>IDENTIFICATION</scope>
</reference>
<dbReference type="InterPro" id="IPR014352">
    <property type="entry name" value="FERM/acyl-CoA-bd_prot_sf"/>
</dbReference>
<dbReference type="Gene3D" id="3.10.20.90">
    <property type="entry name" value="Phosphatidylinositol 3-kinase Catalytic Subunit, Chain A, domain 1"/>
    <property type="match status" value="1"/>
</dbReference>
<dbReference type="SUPFAM" id="SSF50729">
    <property type="entry name" value="PH domain-like"/>
    <property type="match status" value="1"/>
</dbReference>
<feature type="domain" description="Ras-associating" evidence="4">
    <location>
        <begin position="439"/>
        <end position="529"/>
    </location>
</feature>
<dbReference type="PANTHER" id="PTHR46049">
    <property type="entry name" value="AGAP003327-PA"/>
    <property type="match status" value="1"/>
</dbReference>
<accession>A0A8B9C7Q4</accession>
<name>A0A8B9C7Q4_9AVES</name>
<dbReference type="SMART" id="SM00139">
    <property type="entry name" value="MyTH4"/>
    <property type="match status" value="1"/>
</dbReference>
<evidence type="ECO:0000259" key="2">
    <source>
        <dbReference type="PROSITE" id="PS50003"/>
    </source>
</evidence>
<dbReference type="PROSITE" id="PS50200">
    <property type="entry name" value="RA"/>
    <property type="match status" value="1"/>
</dbReference>
<dbReference type="FunFam" id="1.25.40.530:FF:000001">
    <property type="entry name" value="Pleckstrin homology domain-containing family H member 2"/>
    <property type="match status" value="1"/>
</dbReference>
<dbReference type="InterPro" id="IPR000159">
    <property type="entry name" value="RA_dom"/>
</dbReference>
<evidence type="ECO:0000259" key="3">
    <source>
        <dbReference type="PROSITE" id="PS50057"/>
    </source>
</evidence>
<reference evidence="6" key="1">
    <citation type="submission" date="2025-08" db="UniProtKB">
        <authorList>
            <consortium name="Ensembl"/>
        </authorList>
    </citation>
    <scope>IDENTIFICATION</scope>
</reference>
<evidence type="ECO:0000256" key="1">
    <source>
        <dbReference type="SAM" id="MobiDB-lite"/>
    </source>
</evidence>
<feature type="domain" description="MyTH4" evidence="5">
    <location>
        <begin position="276"/>
        <end position="436"/>
    </location>
</feature>
<dbReference type="InterPro" id="IPR001849">
    <property type="entry name" value="PH_domain"/>
</dbReference>
<dbReference type="Gene3D" id="1.20.80.10">
    <property type="match status" value="1"/>
</dbReference>
<dbReference type="InterPro" id="IPR038185">
    <property type="entry name" value="MyTH4_dom_sf"/>
</dbReference>
<feature type="domain" description="FERM" evidence="3">
    <location>
        <begin position="441"/>
        <end position="781"/>
    </location>
</feature>
<keyword evidence="7" id="KW-1185">Reference proteome</keyword>
<dbReference type="InterPro" id="IPR000299">
    <property type="entry name" value="FERM_domain"/>
</dbReference>
<dbReference type="Gene3D" id="2.30.29.30">
    <property type="entry name" value="Pleckstrin-homology domain (PH domain)/Phosphotyrosine-binding domain (PTB)"/>
    <property type="match status" value="2"/>
</dbReference>
<dbReference type="SMART" id="SM00295">
    <property type="entry name" value="B41"/>
    <property type="match status" value="1"/>
</dbReference>
<dbReference type="PROSITE" id="PS50003">
    <property type="entry name" value="PH_DOMAIN"/>
    <property type="match status" value="1"/>
</dbReference>